<proteinExistence type="predicted"/>
<reference evidence="2" key="1">
    <citation type="submission" date="2016-10" db="EMBL/GenBank/DDBJ databases">
        <authorList>
            <person name="Varghese N."/>
            <person name="Submissions S."/>
        </authorList>
    </citation>
    <scope>NUCLEOTIDE SEQUENCE [LARGE SCALE GENOMIC DNA]</scope>
    <source>
        <strain evidence="2">DSM 40318</strain>
    </source>
</reference>
<organism evidence="1 2">
    <name type="scientific">Streptomyces melanosporofaciens</name>
    <dbReference type="NCBI Taxonomy" id="67327"/>
    <lineage>
        <taxon>Bacteria</taxon>
        <taxon>Bacillati</taxon>
        <taxon>Actinomycetota</taxon>
        <taxon>Actinomycetes</taxon>
        <taxon>Kitasatosporales</taxon>
        <taxon>Streptomycetaceae</taxon>
        <taxon>Streptomyces</taxon>
        <taxon>Streptomyces violaceusniger group</taxon>
    </lineage>
</organism>
<evidence type="ECO:0000313" key="1">
    <source>
        <dbReference type="EMBL" id="SED51066.1"/>
    </source>
</evidence>
<dbReference type="RefSeq" id="WP_208905923.1">
    <property type="nucleotide sequence ID" value="NZ_FNST01000002.1"/>
</dbReference>
<accession>A0A1H5B9M9</accession>
<name>A0A1H5B9M9_STRMJ</name>
<dbReference type="Proteomes" id="UP000198609">
    <property type="component" value="Unassembled WGS sequence"/>
</dbReference>
<dbReference type="EMBL" id="FNST01000002">
    <property type="protein sequence ID" value="SED51066.1"/>
    <property type="molecule type" value="Genomic_DNA"/>
</dbReference>
<protein>
    <recommendedName>
        <fullName evidence="3">Alcohol dehydrogenase</fullName>
    </recommendedName>
</protein>
<dbReference type="AlphaFoldDB" id="A0A1H5B9M9"/>
<keyword evidence="2" id="KW-1185">Reference proteome</keyword>
<evidence type="ECO:0000313" key="2">
    <source>
        <dbReference type="Proteomes" id="UP000198609"/>
    </source>
</evidence>
<sequence>MIYDHPVDFAQTLSALESRTPPRLAAVVSDGYALEDVQEAFTAAYTAAGKVWVDLS</sequence>
<gene>
    <name evidence="1" type="ORF">SAMN04490356_8767</name>
</gene>
<evidence type="ECO:0008006" key="3">
    <source>
        <dbReference type="Google" id="ProtNLM"/>
    </source>
</evidence>